<organism evidence="1">
    <name type="scientific">viral metagenome</name>
    <dbReference type="NCBI Taxonomy" id="1070528"/>
    <lineage>
        <taxon>unclassified sequences</taxon>
        <taxon>metagenomes</taxon>
        <taxon>organismal metagenomes</taxon>
    </lineage>
</organism>
<proteinExistence type="predicted"/>
<reference evidence="1" key="1">
    <citation type="submission" date="2020-03" db="EMBL/GenBank/DDBJ databases">
        <title>The deep terrestrial virosphere.</title>
        <authorList>
            <person name="Holmfeldt K."/>
            <person name="Nilsson E."/>
            <person name="Simone D."/>
            <person name="Lopez-Fernandez M."/>
            <person name="Wu X."/>
            <person name="de Brujin I."/>
            <person name="Lundin D."/>
            <person name="Andersson A."/>
            <person name="Bertilsson S."/>
            <person name="Dopson M."/>
        </authorList>
    </citation>
    <scope>NUCLEOTIDE SEQUENCE</scope>
    <source>
        <strain evidence="1">MM415B01546</strain>
    </source>
</reference>
<accession>A0A6M3IKH3</accession>
<name>A0A6M3IKH3_9ZZZZ</name>
<dbReference type="AlphaFoldDB" id="A0A6M3IKH3"/>
<gene>
    <name evidence="1" type="ORF">MM415B01546_0014</name>
</gene>
<dbReference type="EMBL" id="MT141294">
    <property type="protein sequence ID" value="QJA57845.1"/>
    <property type="molecule type" value="Genomic_DNA"/>
</dbReference>
<sequence>MAMRSGILRMPFAGMPPTKVSTIGMSLRLSGAEFNETIRNLWVVGEAITFQYARTVADILVNLLAKAQPRVPYFSEREARARGWDGKDPRSGWGPPSTGELRESGAARLGFNTYTMLVIARGKVDGKVDADVRRVDPSRFDIGITRIRGNITYEHTSPTGEDIALWTHENMLAYEEKPNRPNPHIPPAGRGKGTGPKYLEIPWLANKDEYISALRGVIEDFPNQLRRISKARPPKEKDKFTVDSISITRNDIARLGYYNRFKVADF</sequence>
<protein>
    <submittedName>
        <fullName evidence="1">Uncharacterized protein</fullName>
    </submittedName>
</protein>
<evidence type="ECO:0000313" key="1">
    <source>
        <dbReference type="EMBL" id="QJA57845.1"/>
    </source>
</evidence>